<dbReference type="InterPro" id="IPR029062">
    <property type="entry name" value="Class_I_gatase-like"/>
</dbReference>
<dbReference type="Proteomes" id="UP000190667">
    <property type="component" value="Unassembled WGS sequence"/>
</dbReference>
<gene>
    <name evidence="4" type="ORF">BTJ39_09640</name>
</gene>
<dbReference type="InterPro" id="IPR018060">
    <property type="entry name" value="HTH_AraC"/>
</dbReference>
<dbReference type="SUPFAM" id="SSF46689">
    <property type="entry name" value="Homeodomain-like"/>
    <property type="match status" value="1"/>
</dbReference>
<reference evidence="4 5" key="1">
    <citation type="submission" date="2016-12" db="EMBL/GenBank/DDBJ databases">
        <title>Izhakiella australiana sp. nov. of genus Izhakiella isolated from Australian desert.</title>
        <authorList>
            <person name="Ji M."/>
        </authorList>
    </citation>
    <scope>NUCLEOTIDE SEQUENCE [LARGE SCALE GENOMIC DNA]</scope>
    <source>
        <strain evidence="4 5">D4N98</strain>
    </source>
</reference>
<name>A0A1S8YM29_9GAMM</name>
<keyword evidence="5" id="KW-1185">Reference proteome</keyword>
<dbReference type="InterPro" id="IPR002818">
    <property type="entry name" value="DJ-1/PfpI"/>
</dbReference>
<dbReference type="InterPro" id="IPR009057">
    <property type="entry name" value="Homeodomain-like_sf"/>
</dbReference>
<dbReference type="OrthoDB" id="9803764at2"/>
<feature type="domain" description="HTH araC/xylS-type" evidence="3">
    <location>
        <begin position="218"/>
        <end position="307"/>
    </location>
</feature>
<dbReference type="STRING" id="1926881.BTJ39_09640"/>
<evidence type="ECO:0000259" key="3">
    <source>
        <dbReference type="PROSITE" id="PS01124"/>
    </source>
</evidence>
<dbReference type="PROSITE" id="PS01124">
    <property type="entry name" value="HTH_ARAC_FAMILY_2"/>
    <property type="match status" value="1"/>
</dbReference>
<protein>
    <submittedName>
        <fullName evidence="4">AraC family transcriptional regulator</fullName>
    </submittedName>
</protein>
<dbReference type="GO" id="GO:0003700">
    <property type="term" value="F:DNA-binding transcription factor activity"/>
    <property type="evidence" value="ECO:0007669"/>
    <property type="project" value="InterPro"/>
</dbReference>
<dbReference type="SMART" id="SM00342">
    <property type="entry name" value="HTH_ARAC"/>
    <property type="match status" value="1"/>
</dbReference>
<dbReference type="Pfam" id="PF12833">
    <property type="entry name" value="HTH_18"/>
    <property type="match status" value="1"/>
</dbReference>
<dbReference type="PANTHER" id="PTHR43130">
    <property type="entry name" value="ARAC-FAMILY TRANSCRIPTIONAL REGULATOR"/>
    <property type="match status" value="1"/>
</dbReference>
<dbReference type="Gene3D" id="3.40.50.880">
    <property type="match status" value="1"/>
</dbReference>
<dbReference type="SUPFAM" id="SSF52317">
    <property type="entry name" value="Class I glutamine amidotransferase-like"/>
    <property type="match status" value="1"/>
</dbReference>
<keyword evidence="1" id="KW-0805">Transcription regulation</keyword>
<evidence type="ECO:0000256" key="2">
    <source>
        <dbReference type="ARBA" id="ARBA00023163"/>
    </source>
</evidence>
<dbReference type="GO" id="GO:0043565">
    <property type="term" value="F:sequence-specific DNA binding"/>
    <property type="evidence" value="ECO:0007669"/>
    <property type="project" value="InterPro"/>
</dbReference>
<dbReference type="RefSeq" id="WP_078002478.1">
    <property type="nucleotide sequence ID" value="NZ_MRUL01000005.1"/>
</dbReference>
<dbReference type="PANTHER" id="PTHR43130:SF3">
    <property type="entry name" value="HTH-TYPE TRANSCRIPTIONAL REGULATOR RV1931C"/>
    <property type="match status" value="1"/>
</dbReference>
<dbReference type="CDD" id="cd03137">
    <property type="entry name" value="GATase1_AraC_1"/>
    <property type="match status" value="1"/>
</dbReference>
<evidence type="ECO:0000313" key="4">
    <source>
        <dbReference type="EMBL" id="OON40149.1"/>
    </source>
</evidence>
<evidence type="ECO:0000256" key="1">
    <source>
        <dbReference type="ARBA" id="ARBA00023015"/>
    </source>
</evidence>
<dbReference type="EMBL" id="MRUL01000005">
    <property type="protein sequence ID" value="OON40149.1"/>
    <property type="molecule type" value="Genomic_DNA"/>
</dbReference>
<comment type="caution">
    <text evidence="4">The sequence shown here is derived from an EMBL/GenBank/DDBJ whole genome shotgun (WGS) entry which is preliminary data.</text>
</comment>
<organism evidence="4 5">
    <name type="scientific">Izhakiella australiensis</name>
    <dbReference type="NCBI Taxonomy" id="1926881"/>
    <lineage>
        <taxon>Bacteria</taxon>
        <taxon>Pseudomonadati</taxon>
        <taxon>Pseudomonadota</taxon>
        <taxon>Gammaproteobacteria</taxon>
        <taxon>Enterobacterales</taxon>
        <taxon>Erwiniaceae</taxon>
        <taxon>Izhakiella</taxon>
    </lineage>
</organism>
<proteinExistence type="predicted"/>
<dbReference type="Pfam" id="PF01965">
    <property type="entry name" value="DJ-1_PfpI"/>
    <property type="match status" value="1"/>
</dbReference>
<accession>A0A1S8YM29</accession>
<dbReference type="InterPro" id="IPR052158">
    <property type="entry name" value="INH-QAR"/>
</dbReference>
<dbReference type="Gene3D" id="1.10.10.60">
    <property type="entry name" value="Homeodomain-like"/>
    <property type="match status" value="1"/>
</dbReference>
<evidence type="ECO:0000313" key="5">
    <source>
        <dbReference type="Proteomes" id="UP000190667"/>
    </source>
</evidence>
<keyword evidence="2" id="KW-0804">Transcription</keyword>
<dbReference type="AlphaFoldDB" id="A0A1S8YM29"/>
<sequence>MATPVWFLMLPGVLTLDVTGPAETLALSGDAFALRYIGPVPVVKGTAGLTFGEIEPLPEQLPPGSILVVPGAGDSRRSFSSEEARIARNWLARQQPAIHAGDITIICICSGTLLAAQAGILNGVECTTHHNVISRLRQAAPAAKVRDNRIFVVDQGVWSSAGITTGIDLALHLIHQRCGAQTALEVAREMVVWFRRAGDDPQLSPWLQHRNHQHPAIHRAQDLMLSHPQDSWPLEALAGRVHVSARHLSRLFRQHLGISVHDYHQSLRLAIAQQQLVQGESLERAALAAGFSSARQLRRMQTRQPAI</sequence>